<dbReference type="InterPro" id="IPR036388">
    <property type="entry name" value="WH-like_DNA-bd_sf"/>
</dbReference>
<evidence type="ECO:0000256" key="3">
    <source>
        <dbReference type="ARBA" id="ARBA00022829"/>
    </source>
</evidence>
<evidence type="ECO:0000256" key="1">
    <source>
        <dbReference type="ARBA" id="ARBA00022490"/>
    </source>
</evidence>
<dbReference type="NCBIfam" id="TIGR00281">
    <property type="entry name" value="SMC-Scp complex subunit ScpB"/>
    <property type="match status" value="1"/>
</dbReference>
<evidence type="ECO:0000313" key="6">
    <source>
        <dbReference type="EMBL" id="ACL06895.1"/>
    </source>
</evidence>
<dbReference type="RefSeq" id="WP_015949931.1">
    <property type="nucleotide sequence ID" value="NC_011768.1"/>
</dbReference>
<protein>
    <submittedName>
        <fullName evidence="6">Chromosome segregation and condensation protein, ScpB</fullName>
    </submittedName>
</protein>
<evidence type="ECO:0000256" key="2">
    <source>
        <dbReference type="ARBA" id="ARBA00022618"/>
    </source>
</evidence>
<dbReference type="HOGENOM" id="CLU_805917_0_0_7"/>
<dbReference type="InterPro" id="IPR036390">
    <property type="entry name" value="WH_DNA-bd_sf"/>
</dbReference>
<dbReference type="PANTHER" id="PTHR34298">
    <property type="entry name" value="SEGREGATION AND CONDENSATION PROTEIN B"/>
    <property type="match status" value="1"/>
</dbReference>
<name>B8FEB4_DESAL</name>
<dbReference type="KEGG" id="dal:Dalk_5225"/>
<reference evidence="6 7" key="1">
    <citation type="journal article" date="2012" name="Environ. Microbiol.">
        <title>The genome sequence of Desulfatibacillum alkenivorans AK-01: a blueprint for anaerobic alkane oxidation.</title>
        <authorList>
            <person name="Callaghan A.V."/>
            <person name="Morris B.E."/>
            <person name="Pereira I.A."/>
            <person name="McInerney M.J."/>
            <person name="Austin R.N."/>
            <person name="Groves J.T."/>
            <person name="Kukor J.J."/>
            <person name="Suflita J.M."/>
            <person name="Young L.Y."/>
            <person name="Zylstra G.J."/>
            <person name="Wawrik B."/>
        </authorList>
    </citation>
    <scope>NUCLEOTIDE SEQUENCE [LARGE SCALE GENOMIC DNA]</scope>
    <source>
        <strain evidence="6 7">AK-01</strain>
    </source>
</reference>
<dbReference type="SUPFAM" id="SSF46785">
    <property type="entry name" value="Winged helix' DNA-binding domain"/>
    <property type="match status" value="2"/>
</dbReference>
<evidence type="ECO:0000256" key="5">
    <source>
        <dbReference type="SAM" id="MobiDB-lite"/>
    </source>
</evidence>
<feature type="region of interest" description="Disordered" evidence="5">
    <location>
        <begin position="226"/>
        <end position="344"/>
    </location>
</feature>
<dbReference type="Gene3D" id="1.10.10.10">
    <property type="entry name" value="Winged helix-like DNA-binding domain superfamily/Winged helix DNA-binding domain"/>
    <property type="match status" value="2"/>
</dbReference>
<feature type="compositionally biased region" description="Acidic residues" evidence="5">
    <location>
        <begin position="264"/>
        <end position="344"/>
    </location>
</feature>
<keyword evidence="2" id="KW-0132">Cell division</keyword>
<dbReference type="GO" id="GO:0051304">
    <property type="term" value="P:chromosome separation"/>
    <property type="evidence" value="ECO:0007669"/>
    <property type="project" value="InterPro"/>
</dbReference>
<gene>
    <name evidence="6" type="ordered locus">Dalk_5225</name>
</gene>
<proteinExistence type="predicted"/>
<dbReference type="Proteomes" id="UP000000739">
    <property type="component" value="Chromosome"/>
</dbReference>
<keyword evidence="7" id="KW-1185">Reference proteome</keyword>
<accession>B8FEB4</accession>
<dbReference type="AlphaFoldDB" id="B8FEB4"/>
<dbReference type="GO" id="GO:0051301">
    <property type="term" value="P:cell division"/>
    <property type="evidence" value="ECO:0007669"/>
    <property type="project" value="UniProtKB-KW"/>
</dbReference>
<feature type="compositionally biased region" description="Basic and acidic residues" evidence="5">
    <location>
        <begin position="238"/>
        <end position="252"/>
    </location>
</feature>
<organism evidence="6 7">
    <name type="scientific">Desulfatibacillum aliphaticivorans</name>
    <dbReference type="NCBI Taxonomy" id="218208"/>
    <lineage>
        <taxon>Bacteria</taxon>
        <taxon>Pseudomonadati</taxon>
        <taxon>Thermodesulfobacteriota</taxon>
        <taxon>Desulfobacteria</taxon>
        <taxon>Desulfobacterales</taxon>
        <taxon>Desulfatibacillaceae</taxon>
        <taxon>Desulfatibacillum</taxon>
    </lineage>
</organism>
<dbReference type="InterPro" id="IPR005234">
    <property type="entry name" value="ScpB_csome_segregation"/>
</dbReference>
<dbReference type="EMBL" id="CP001322">
    <property type="protein sequence ID" value="ACL06895.1"/>
    <property type="molecule type" value="Genomic_DNA"/>
</dbReference>
<dbReference type="PANTHER" id="PTHR34298:SF2">
    <property type="entry name" value="SEGREGATION AND CONDENSATION PROTEIN B"/>
    <property type="match status" value="1"/>
</dbReference>
<evidence type="ECO:0000256" key="4">
    <source>
        <dbReference type="ARBA" id="ARBA00023306"/>
    </source>
</evidence>
<keyword evidence="1" id="KW-0963">Cytoplasm</keyword>
<keyword evidence="3" id="KW-0159">Chromosome partition</keyword>
<sequence>MDNLKYIIESLLFISSTPLSMERLRQSIPEADSKMIRTALETLGREYELRGGGFALHHVAGGYQLRTRPEYAQWIKRLHQSQPVRLSKPALETLAIIAYRQPVLRSDIEYIRGVDSGGVLKMLMEKQLIRVLGRDTDKPGRPMIYSTTKKFLEVFDLKDLTELPTLKELEELGLSKKQKDEDDYDPDDLSPALPDAAGFAEFQNRRNLTPLEPPNLGAGELVEFAEPSREDQEQDQDQASRDYALDEDRYPEGMDFSGDSNHDGEDDQEEERDQGEETWDEPELSPDEEDDFSSEPDDEDPLGDFSEDDYDDRDFAEDFDDSEEDYSGEEDSWDGDDLPEDEED</sequence>
<keyword evidence="4" id="KW-0131">Cell cycle</keyword>
<dbReference type="Pfam" id="PF04079">
    <property type="entry name" value="SMC_ScpB"/>
    <property type="match status" value="1"/>
</dbReference>
<evidence type="ECO:0000313" key="7">
    <source>
        <dbReference type="Proteomes" id="UP000000739"/>
    </source>
</evidence>
<dbReference type="eggNOG" id="COG1386">
    <property type="taxonomic scope" value="Bacteria"/>
</dbReference>